<dbReference type="SUPFAM" id="SSF141868">
    <property type="entry name" value="EAL domain-like"/>
    <property type="match status" value="1"/>
</dbReference>
<comment type="caution">
    <text evidence="5">The sequence shown here is derived from an EMBL/GenBank/DDBJ whole genome shotgun (WGS) entry which is preliminary data.</text>
</comment>
<name>A0A9X3AV06_9GAMM</name>
<gene>
    <name evidence="5" type="ORF">NE536_15365</name>
</gene>
<dbReference type="Pfam" id="PF00563">
    <property type="entry name" value="EAL"/>
    <property type="match status" value="1"/>
</dbReference>
<dbReference type="SMART" id="SM00091">
    <property type="entry name" value="PAS"/>
    <property type="match status" value="1"/>
</dbReference>
<dbReference type="SMART" id="SM00052">
    <property type="entry name" value="EAL"/>
    <property type="match status" value="1"/>
</dbReference>
<dbReference type="NCBIfam" id="TIGR00229">
    <property type="entry name" value="sensory_box"/>
    <property type="match status" value="1"/>
</dbReference>
<dbReference type="CDD" id="cd00130">
    <property type="entry name" value="PAS"/>
    <property type="match status" value="1"/>
</dbReference>
<feature type="domain" description="GGDEF" evidence="4">
    <location>
        <begin position="414"/>
        <end position="552"/>
    </location>
</feature>
<dbReference type="InterPro" id="IPR043128">
    <property type="entry name" value="Rev_trsase/Diguanyl_cyclase"/>
</dbReference>
<dbReference type="PROSITE" id="PS50112">
    <property type="entry name" value="PAS"/>
    <property type="match status" value="1"/>
</dbReference>
<reference evidence="5" key="1">
    <citation type="journal article" date="2023" name="Int. J. Syst. Evol. Microbiol.">
        <title>&lt;i&gt;Shewanella septentrionalis&lt;/i&gt; sp. nov. and &lt;i&gt;Shewanella holmiensis&lt;/i&gt; sp. nov., isolated from Baltic Sea water and sediments.</title>
        <authorList>
            <person name="Martin-Rodriguez A.J."/>
            <person name="Thorell K."/>
            <person name="Joffre E."/>
            <person name="Jensie-Markopoulos S."/>
            <person name="Moore E.R.B."/>
            <person name="Sjoling A."/>
        </authorList>
    </citation>
    <scope>NUCLEOTIDE SEQUENCE</scope>
    <source>
        <strain evidence="5">SP1W3</strain>
    </source>
</reference>
<keyword evidence="1" id="KW-0812">Transmembrane</keyword>
<dbReference type="InterPro" id="IPR001610">
    <property type="entry name" value="PAC"/>
</dbReference>
<dbReference type="Gene3D" id="3.30.450.20">
    <property type="entry name" value="PAS domain"/>
    <property type="match status" value="1"/>
</dbReference>
<evidence type="ECO:0000313" key="5">
    <source>
        <dbReference type="EMBL" id="MCT7946741.1"/>
    </source>
</evidence>
<dbReference type="InterPro" id="IPR035919">
    <property type="entry name" value="EAL_sf"/>
</dbReference>
<keyword evidence="1" id="KW-0472">Membrane</keyword>
<evidence type="ECO:0000259" key="2">
    <source>
        <dbReference type="PROSITE" id="PS50112"/>
    </source>
</evidence>
<keyword evidence="1" id="KW-1133">Transmembrane helix</keyword>
<dbReference type="SMART" id="SM00086">
    <property type="entry name" value="PAC"/>
    <property type="match status" value="1"/>
</dbReference>
<sequence>MLRKLSLAVLLPLCMLTLYLVLVIGEYLFESDQVRAELAQRQSTLIKQQLFRMQNVVQSAQALQDVERIEQEVSLAALDMGTMVYILVDADSRIRFANHTVWRDSNAMQVIDGYDATFHRAVVQAFLPQILVNLERLTIQAYYPVLPQYGGAVDLIYLEADLAPLVAEASAKLQQRFMRVWGLGGLLLIGFTFILYFLLIRPFQILSEAAKQVGTSSFSTSIPWSSSEVLSLQESLQQVHERLSRAVKQLNDSELRWLFAVEGSRNGIWDWDISTGEVFLSDRWKEMIGYAPDELAGVFQTWETRLHPDDRDIVLDALQEYVSGKSKEFESVHRLRHREGHYVWVLDRGMLVDWDPQGRPTRMIGIHMDVSESAKNHAAINELVDQSVTGRKMLPDAFMARLSQFLTQGNSSGQWGALLLVEVDRLGLVATLNSHELERLLTQVAARLSSYFTENITVGRLESGDFVLLAKDLAIDASVAARRALALASELRQVIARPFHYGHHHFELSANVGICLLDSIETLDPALVMRRAELATLSAKRPGQAGCAFYHAEMDLRQSRDEQLQQELQTALQQDSMTLMFQPVMNAHSELVSAEVLTRWYRADGEFIPPAEFVALAEQGGMIAELDLWVAKRVCQFIQTSHAQGRSLPTLTLNISVFSFGQADFVDALVALVKEHGIVAHQLGIELNEAALLMQPQFVAERVSKLVDAGIGIVLDHFGSGSSALSCLANQPLVAVKLDMSCIDSLAAMPQRVKALIVSAQQFNLHVVAKGVESPQHYQAFVEFGCDGYQGYLFSRALNQADFIQLVCPRPLLRSV</sequence>
<feature type="domain" description="EAL" evidence="3">
    <location>
        <begin position="561"/>
        <end position="811"/>
    </location>
</feature>
<dbReference type="SMART" id="SM00267">
    <property type="entry name" value="GGDEF"/>
    <property type="match status" value="1"/>
</dbReference>
<accession>A0A9X3AV06</accession>
<feature type="transmembrane region" description="Helical" evidence="1">
    <location>
        <begin position="180"/>
        <end position="199"/>
    </location>
</feature>
<dbReference type="InterPro" id="IPR000160">
    <property type="entry name" value="GGDEF_dom"/>
</dbReference>
<dbReference type="CDD" id="cd01948">
    <property type="entry name" value="EAL"/>
    <property type="match status" value="1"/>
</dbReference>
<dbReference type="Gene3D" id="3.20.20.450">
    <property type="entry name" value="EAL domain"/>
    <property type="match status" value="1"/>
</dbReference>
<dbReference type="InterPro" id="IPR035965">
    <property type="entry name" value="PAS-like_dom_sf"/>
</dbReference>
<dbReference type="PANTHER" id="PTHR33121">
    <property type="entry name" value="CYCLIC DI-GMP PHOSPHODIESTERASE PDEF"/>
    <property type="match status" value="1"/>
</dbReference>
<protein>
    <submittedName>
        <fullName evidence="5">EAL domain-containing protein</fullName>
    </submittedName>
</protein>
<proteinExistence type="predicted"/>
<dbReference type="PROSITE" id="PS50883">
    <property type="entry name" value="EAL"/>
    <property type="match status" value="1"/>
</dbReference>
<dbReference type="EMBL" id="JAMTCC010000026">
    <property type="protein sequence ID" value="MCT7946741.1"/>
    <property type="molecule type" value="Genomic_DNA"/>
</dbReference>
<dbReference type="Pfam" id="PF00990">
    <property type="entry name" value="GGDEF"/>
    <property type="match status" value="1"/>
</dbReference>
<evidence type="ECO:0000256" key="1">
    <source>
        <dbReference type="SAM" id="Phobius"/>
    </source>
</evidence>
<dbReference type="AlphaFoldDB" id="A0A9X3AV06"/>
<dbReference type="InterPro" id="IPR050706">
    <property type="entry name" value="Cyclic-di-GMP_PDE-like"/>
</dbReference>
<dbReference type="InterPro" id="IPR001633">
    <property type="entry name" value="EAL_dom"/>
</dbReference>
<dbReference type="PANTHER" id="PTHR33121:SF79">
    <property type="entry name" value="CYCLIC DI-GMP PHOSPHODIESTERASE PDED-RELATED"/>
    <property type="match status" value="1"/>
</dbReference>
<dbReference type="RefSeq" id="WP_261273228.1">
    <property type="nucleotide sequence ID" value="NZ_JAMTCC010000026.1"/>
</dbReference>
<dbReference type="PROSITE" id="PS50887">
    <property type="entry name" value="GGDEF"/>
    <property type="match status" value="1"/>
</dbReference>
<dbReference type="InterPro" id="IPR000014">
    <property type="entry name" value="PAS"/>
</dbReference>
<dbReference type="SUPFAM" id="SSF55073">
    <property type="entry name" value="Nucleotide cyclase"/>
    <property type="match status" value="1"/>
</dbReference>
<feature type="domain" description="PAS" evidence="2">
    <location>
        <begin position="253"/>
        <end position="325"/>
    </location>
</feature>
<keyword evidence="6" id="KW-1185">Reference proteome</keyword>
<dbReference type="Gene3D" id="6.10.340.10">
    <property type="match status" value="1"/>
</dbReference>
<dbReference type="Gene3D" id="3.30.70.270">
    <property type="match status" value="1"/>
</dbReference>
<dbReference type="SUPFAM" id="SSF55785">
    <property type="entry name" value="PYP-like sensor domain (PAS domain)"/>
    <property type="match status" value="1"/>
</dbReference>
<dbReference type="Proteomes" id="UP001155604">
    <property type="component" value="Unassembled WGS sequence"/>
</dbReference>
<dbReference type="InterPro" id="IPR029787">
    <property type="entry name" value="Nucleotide_cyclase"/>
</dbReference>
<evidence type="ECO:0000259" key="4">
    <source>
        <dbReference type="PROSITE" id="PS50887"/>
    </source>
</evidence>
<feature type="transmembrane region" description="Helical" evidence="1">
    <location>
        <begin position="6"/>
        <end position="29"/>
    </location>
</feature>
<evidence type="ECO:0000259" key="3">
    <source>
        <dbReference type="PROSITE" id="PS50883"/>
    </source>
</evidence>
<dbReference type="InterPro" id="IPR013655">
    <property type="entry name" value="PAS_fold_3"/>
</dbReference>
<organism evidence="5 6">
    <name type="scientific">Shewanella septentrionalis</name>
    <dbReference type="NCBI Taxonomy" id="2952223"/>
    <lineage>
        <taxon>Bacteria</taxon>
        <taxon>Pseudomonadati</taxon>
        <taxon>Pseudomonadota</taxon>
        <taxon>Gammaproteobacteria</taxon>
        <taxon>Alteromonadales</taxon>
        <taxon>Shewanellaceae</taxon>
        <taxon>Shewanella</taxon>
    </lineage>
</organism>
<dbReference type="Pfam" id="PF08447">
    <property type="entry name" value="PAS_3"/>
    <property type="match status" value="1"/>
</dbReference>
<evidence type="ECO:0000313" key="6">
    <source>
        <dbReference type="Proteomes" id="UP001155604"/>
    </source>
</evidence>
<dbReference type="GO" id="GO:0071111">
    <property type="term" value="F:cyclic-guanylate-specific phosphodiesterase activity"/>
    <property type="evidence" value="ECO:0007669"/>
    <property type="project" value="InterPro"/>
</dbReference>